<reference evidence="1" key="1">
    <citation type="submission" date="2021-02" db="EMBL/GenBank/DDBJ databases">
        <authorList>
            <consortium name="DOE Joint Genome Institute"/>
            <person name="Ahrendt S."/>
            <person name="Looney B.P."/>
            <person name="Miyauchi S."/>
            <person name="Morin E."/>
            <person name="Drula E."/>
            <person name="Courty P.E."/>
            <person name="Chicoki N."/>
            <person name="Fauchery L."/>
            <person name="Kohler A."/>
            <person name="Kuo A."/>
            <person name="Labutti K."/>
            <person name="Pangilinan J."/>
            <person name="Lipzen A."/>
            <person name="Riley R."/>
            <person name="Andreopoulos W."/>
            <person name="He G."/>
            <person name="Johnson J."/>
            <person name="Barry K.W."/>
            <person name="Grigoriev I.V."/>
            <person name="Nagy L."/>
            <person name="Hibbett D."/>
            <person name="Henrissat B."/>
            <person name="Matheny P.B."/>
            <person name="Labbe J."/>
            <person name="Martin F."/>
        </authorList>
    </citation>
    <scope>NUCLEOTIDE SEQUENCE</scope>
    <source>
        <strain evidence="1">EC-137</strain>
    </source>
</reference>
<dbReference type="Proteomes" id="UP000814128">
    <property type="component" value="Unassembled WGS sequence"/>
</dbReference>
<dbReference type="EMBL" id="MU273922">
    <property type="protein sequence ID" value="KAI0027364.1"/>
    <property type="molecule type" value="Genomic_DNA"/>
</dbReference>
<evidence type="ECO:0000313" key="1">
    <source>
        <dbReference type="EMBL" id="KAI0027364.1"/>
    </source>
</evidence>
<evidence type="ECO:0000313" key="2">
    <source>
        <dbReference type="Proteomes" id="UP000814128"/>
    </source>
</evidence>
<sequence length="526" mass="58913">MLGAEERRMKEQHLPESQLAYKIELAASGLRDGPHGLDLPSTTERLNRVRALRDAWTRLEFNEPLSYTLPFTRHNEKAYRYAAGVLARGSFSGKEHPTDEEMDEYNLYGDYSCFSYFDTGPPRPEHHTQLCVSECLAGPPFESVVDYVGIPYAKQALALDPSQDLVVFVDLAPGPELNGRRETMIARVYLRKFSAPSEAHPDGHHGDLILEMQFIDDDDLYSNMSLEVTDDVVGLWVSSEVDGRMWITIWNWKTSEELVVGAFAECVTQANLGLTSFILTACEEGDEGIWLYEFGGEQRSHHERPATLVARLQLPPIRSKLTTQDISVSAGTWFARIPDGAPFGVDNADRLYAFVVTYSSKPHVVIIIRGHTLQRVIEETRTKDRKDVPFQSWLLSGSHILRFRQPKNYYAPEPVQCVHGQRVLFATRKGGLTIADFSTRPNGAKPTTIGIGQHGRFIDATALEALEDVYKAEAATILRERVQMPCYVSNISAIGNIERVDAVMLGDSEIVTVRKDVREDPAAAGR</sequence>
<organism evidence="1 2">
    <name type="scientific">Vararia minispora EC-137</name>
    <dbReference type="NCBI Taxonomy" id="1314806"/>
    <lineage>
        <taxon>Eukaryota</taxon>
        <taxon>Fungi</taxon>
        <taxon>Dikarya</taxon>
        <taxon>Basidiomycota</taxon>
        <taxon>Agaricomycotina</taxon>
        <taxon>Agaricomycetes</taxon>
        <taxon>Russulales</taxon>
        <taxon>Lachnocladiaceae</taxon>
        <taxon>Vararia</taxon>
    </lineage>
</organism>
<name>A0ACB8Q6G5_9AGAM</name>
<reference evidence="1" key="2">
    <citation type="journal article" date="2022" name="New Phytol.">
        <title>Evolutionary transition to the ectomycorrhizal habit in the genomes of a hyperdiverse lineage of mushroom-forming fungi.</title>
        <authorList>
            <person name="Looney B."/>
            <person name="Miyauchi S."/>
            <person name="Morin E."/>
            <person name="Drula E."/>
            <person name="Courty P.E."/>
            <person name="Kohler A."/>
            <person name="Kuo A."/>
            <person name="LaButti K."/>
            <person name="Pangilinan J."/>
            <person name="Lipzen A."/>
            <person name="Riley R."/>
            <person name="Andreopoulos W."/>
            <person name="He G."/>
            <person name="Johnson J."/>
            <person name="Nolan M."/>
            <person name="Tritt A."/>
            <person name="Barry K.W."/>
            <person name="Grigoriev I.V."/>
            <person name="Nagy L.G."/>
            <person name="Hibbett D."/>
            <person name="Henrissat B."/>
            <person name="Matheny P.B."/>
            <person name="Labbe J."/>
            <person name="Martin F.M."/>
        </authorList>
    </citation>
    <scope>NUCLEOTIDE SEQUENCE</scope>
    <source>
        <strain evidence="1">EC-137</strain>
    </source>
</reference>
<accession>A0ACB8Q6G5</accession>
<keyword evidence="2" id="KW-1185">Reference proteome</keyword>
<proteinExistence type="predicted"/>
<gene>
    <name evidence="1" type="ORF">K488DRAFT_74601</name>
</gene>
<protein>
    <submittedName>
        <fullName evidence="1">Uncharacterized protein</fullName>
    </submittedName>
</protein>
<comment type="caution">
    <text evidence="1">The sequence shown here is derived from an EMBL/GenBank/DDBJ whole genome shotgun (WGS) entry which is preliminary data.</text>
</comment>